<proteinExistence type="predicted"/>
<evidence type="ECO:0000313" key="2">
    <source>
        <dbReference type="EMBL" id="SVD90257.1"/>
    </source>
</evidence>
<feature type="transmembrane region" description="Helical" evidence="1">
    <location>
        <begin position="14"/>
        <end position="32"/>
    </location>
</feature>
<gene>
    <name evidence="2" type="ORF">METZ01_LOCUS443111</name>
</gene>
<name>A0A382Z426_9ZZZZ</name>
<organism evidence="2">
    <name type="scientific">marine metagenome</name>
    <dbReference type="NCBI Taxonomy" id="408172"/>
    <lineage>
        <taxon>unclassified sequences</taxon>
        <taxon>metagenomes</taxon>
        <taxon>ecological metagenomes</taxon>
    </lineage>
</organism>
<accession>A0A382Z426</accession>
<keyword evidence="1" id="KW-0812">Transmembrane</keyword>
<sequence length="260" mass="29569">LFINLLSNYMLKNLALFVTTLFLMLVLGEWLFPKILGKLPLRLYGSIDKNLRILAQSSKKSTLPHEYIAIVGDSYAVGAGDWLEEVRGGTSFFGSPSYSPAHLINEKTGIDVVSFGQGGVGSFGGIWKEPITQFLHINSVKNYHLSPPKYFLVFFYEGNDIYDNVGFLRKKLFSIKKGPLKKKIELNEVIIHLNREFQKVLDGDYSRNLWKNMLFTRSLSQGISNLVKEFTSWNKNLPFYFSFPKTPISLGLINDEKTPL</sequence>
<feature type="non-terminal residue" evidence="2">
    <location>
        <position position="260"/>
    </location>
</feature>
<feature type="non-terminal residue" evidence="2">
    <location>
        <position position="1"/>
    </location>
</feature>
<evidence type="ECO:0000256" key="1">
    <source>
        <dbReference type="SAM" id="Phobius"/>
    </source>
</evidence>
<dbReference type="AlphaFoldDB" id="A0A382Z426"/>
<keyword evidence="1" id="KW-1133">Transmembrane helix</keyword>
<dbReference type="EMBL" id="UINC01180856">
    <property type="protein sequence ID" value="SVD90257.1"/>
    <property type="molecule type" value="Genomic_DNA"/>
</dbReference>
<protein>
    <submittedName>
        <fullName evidence="2">Uncharacterized protein</fullName>
    </submittedName>
</protein>
<keyword evidence="1" id="KW-0472">Membrane</keyword>
<reference evidence="2" key="1">
    <citation type="submission" date="2018-05" db="EMBL/GenBank/DDBJ databases">
        <authorList>
            <person name="Lanie J.A."/>
            <person name="Ng W.-L."/>
            <person name="Kazmierczak K.M."/>
            <person name="Andrzejewski T.M."/>
            <person name="Davidsen T.M."/>
            <person name="Wayne K.J."/>
            <person name="Tettelin H."/>
            <person name="Glass J.I."/>
            <person name="Rusch D."/>
            <person name="Podicherti R."/>
            <person name="Tsui H.-C.T."/>
            <person name="Winkler M.E."/>
        </authorList>
    </citation>
    <scope>NUCLEOTIDE SEQUENCE</scope>
</reference>